<protein>
    <submittedName>
        <fullName evidence="1">Unannotated protein</fullName>
    </submittedName>
</protein>
<evidence type="ECO:0000313" key="1">
    <source>
        <dbReference type="EMBL" id="CAB4571792.1"/>
    </source>
</evidence>
<proteinExistence type="predicted"/>
<reference evidence="1" key="1">
    <citation type="submission" date="2020-05" db="EMBL/GenBank/DDBJ databases">
        <authorList>
            <person name="Chiriac C."/>
            <person name="Salcher M."/>
            <person name="Ghai R."/>
            <person name="Kavagutti S V."/>
        </authorList>
    </citation>
    <scope>NUCLEOTIDE SEQUENCE</scope>
</reference>
<dbReference type="EMBL" id="CAEZTG010000117">
    <property type="protein sequence ID" value="CAB4571792.1"/>
    <property type="molecule type" value="Genomic_DNA"/>
</dbReference>
<dbReference type="AlphaFoldDB" id="A0A6J6E5V7"/>
<accession>A0A6J6E5V7</accession>
<name>A0A6J6E5V7_9ZZZZ</name>
<sequence>MQQALRCSTEEQFLLLGPEVVAVQRVVTIDTNATVEMGARTHDTSATLGRPVLG</sequence>
<gene>
    <name evidence="1" type="ORF">UFOPK1603_01216</name>
</gene>
<organism evidence="1">
    <name type="scientific">freshwater metagenome</name>
    <dbReference type="NCBI Taxonomy" id="449393"/>
    <lineage>
        <taxon>unclassified sequences</taxon>
        <taxon>metagenomes</taxon>
        <taxon>ecological metagenomes</taxon>
    </lineage>
</organism>